<dbReference type="Gene3D" id="3.90.650.10">
    <property type="entry name" value="PurM-like C-terminal domain"/>
    <property type="match status" value="1"/>
</dbReference>
<keyword evidence="12" id="KW-1185">Reference proteome</keyword>
<evidence type="ECO:0000313" key="12">
    <source>
        <dbReference type="Proteomes" id="UP000616547"/>
    </source>
</evidence>
<evidence type="ECO:0000256" key="2">
    <source>
        <dbReference type="ARBA" id="ARBA00010280"/>
    </source>
</evidence>
<evidence type="ECO:0000256" key="4">
    <source>
        <dbReference type="ARBA" id="ARBA00022598"/>
    </source>
</evidence>
<sequence length="93" mass="10098">MIENVPRMFGDGLQARIAAGSWEVPAVFSYLKQLGDLSDEDCWQTFNMGLGMILAVPAAKKAQAVKQLEEAGEKVFEVGQLADRAAGEKIVIE</sequence>
<dbReference type="EC" id="6.3.3.1" evidence="3"/>
<accession>A0ABQ3WBB6</accession>
<keyword evidence="5" id="KW-0547">Nucleotide-binding</keyword>
<dbReference type="InterPro" id="IPR010918">
    <property type="entry name" value="PurM-like_C_dom"/>
</dbReference>
<organism evidence="11 12">
    <name type="scientific">Lactobacillus nasalidis</name>
    <dbReference type="NCBI Taxonomy" id="2797258"/>
    <lineage>
        <taxon>Bacteria</taxon>
        <taxon>Bacillati</taxon>
        <taxon>Bacillota</taxon>
        <taxon>Bacilli</taxon>
        <taxon>Lactobacillales</taxon>
        <taxon>Lactobacillaceae</taxon>
        <taxon>Lactobacillus</taxon>
    </lineage>
</organism>
<comment type="catalytic activity">
    <reaction evidence="9">
        <text>2-formamido-N(1)-(5-O-phospho-beta-D-ribosyl)acetamidine + ATP = 5-amino-1-(5-phospho-beta-D-ribosyl)imidazole + ADP + phosphate + H(+)</text>
        <dbReference type="Rhea" id="RHEA:23032"/>
        <dbReference type="ChEBI" id="CHEBI:15378"/>
        <dbReference type="ChEBI" id="CHEBI:30616"/>
        <dbReference type="ChEBI" id="CHEBI:43474"/>
        <dbReference type="ChEBI" id="CHEBI:137981"/>
        <dbReference type="ChEBI" id="CHEBI:147287"/>
        <dbReference type="ChEBI" id="CHEBI:456216"/>
        <dbReference type="EC" id="6.3.3.1"/>
    </reaction>
</comment>
<dbReference type="Pfam" id="PF02769">
    <property type="entry name" value="AIRS_C"/>
    <property type="match status" value="1"/>
</dbReference>
<protein>
    <recommendedName>
        <fullName evidence="3">phosphoribosylformylglycinamidine cyclo-ligase</fullName>
        <ecNumber evidence="3">6.3.3.1</ecNumber>
    </recommendedName>
    <alternativeName>
        <fullName evidence="8">AIR synthase</fullName>
    </alternativeName>
    <alternativeName>
        <fullName evidence="7">Phosphoribosyl-aminoimidazole synthetase</fullName>
    </alternativeName>
</protein>
<keyword evidence="6" id="KW-0067">ATP-binding</keyword>
<name>A0ABQ3WBB6_9LACO</name>
<evidence type="ECO:0000256" key="7">
    <source>
        <dbReference type="ARBA" id="ARBA00031908"/>
    </source>
</evidence>
<proteinExistence type="inferred from homology"/>
<evidence type="ECO:0000313" key="11">
    <source>
        <dbReference type="EMBL" id="GHW01507.1"/>
    </source>
</evidence>
<gene>
    <name evidence="11" type="ORF">lacNasYZ03_11940</name>
</gene>
<dbReference type="PANTHER" id="PTHR10520:SF12">
    <property type="entry name" value="TRIFUNCTIONAL PURINE BIOSYNTHETIC PROTEIN ADENOSINE-3"/>
    <property type="match status" value="1"/>
</dbReference>
<comment type="pathway">
    <text evidence="1">Purine metabolism; IMP biosynthesis via de novo pathway; 5-amino-1-(5-phospho-D-ribosyl)imidazole from N(2)-formyl-N(1)-(5-phospho-D-ribosyl)glycinamide: step 2/2.</text>
</comment>
<dbReference type="Proteomes" id="UP000616547">
    <property type="component" value="Unassembled WGS sequence"/>
</dbReference>
<reference evidence="12" key="1">
    <citation type="submission" date="2021-01" db="EMBL/GenBank/DDBJ databases">
        <title>Draft genome sequence of Nasalis larvatus strain YZ03.</title>
        <authorList>
            <person name="Suzuki-Hashido N."/>
            <person name="Tsuchida S."/>
            <person name="Hayakawa T."/>
        </authorList>
    </citation>
    <scope>NUCLEOTIDE SEQUENCE [LARGE SCALE GENOMIC DNA]</scope>
    <source>
        <strain evidence="12">YZ03</strain>
    </source>
</reference>
<keyword evidence="4" id="KW-0436">Ligase</keyword>
<dbReference type="InterPro" id="IPR036676">
    <property type="entry name" value="PurM-like_C_sf"/>
</dbReference>
<evidence type="ECO:0000256" key="5">
    <source>
        <dbReference type="ARBA" id="ARBA00022741"/>
    </source>
</evidence>
<evidence type="ECO:0000256" key="9">
    <source>
        <dbReference type="ARBA" id="ARBA00049057"/>
    </source>
</evidence>
<evidence type="ECO:0000259" key="10">
    <source>
        <dbReference type="Pfam" id="PF02769"/>
    </source>
</evidence>
<comment type="caution">
    <text evidence="11">The sequence shown here is derived from an EMBL/GenBank/DDBJ whole genome shotgun (WGS) entry which is preliminary data.</text>
</comment>
<dbReference type="PANTHER" id="PTHR10520">
    <property type="entry name" value="TRIFUNCTIONAL PURINE BIOSYNTHETIC PROTEIN ADENOSINE-3-RELATED"/>
    <property type="match status" value="1"/>
</dbReference>
<evidence type="ECO:0000256" key="1">
    <source>
        <dbReference type="ARBA" id="ARBA00004686"/>
    </source>
</evidence>
<dbReference type="SUPFAM" id="SSF56042">
    <property type="entry name" value="PurM C-terminal domain-like"/>
    <property type="match status" value="1"/>
</dbReference>
<evidence type="ECO:0000256" key="8">
    <source>
        <dbReference type="ARBA" id="ARBA00032931"/>
    </source>
</evidence>
<feature type="domain" description="PurM-like C-terminal" evidence="10">
    <location>
        <begin position="2"/>
        <end position="87"/>
    </location>
</feature>
<evidence type="ECO:0000256" key="6">
    <source>
        <dbReference type="ARBA" id="ARBA00022840"/>
    </source>
</evidence>
<dbReference type="InterPro" id="IPR004733">
    <property type="entry name" value="PurM_cligase"/>
</dbReference>
<dbReference type="EMBL" id="BOCI01000310">
    <property type="protein sequence ID" value="GHW01507.1"/>
    <property type="molecule type" value="Genomic_DNA"/>
</dbReference>
<evidence type="ECO:0000256" key="3">
    <source>
        <dbReference type="ARBA" id="ARBA00013047"/>
    </source>
</evidence>
<comment type="similarity">
    <text evidence="2">Belongs to the AIR synthase family.</text>
</comment>